<evidence type="ECO:0000313" key="2">
    <source>
        <dbReference type="EMBL" id="KAK4550279.1"/>
    </source>
</evidence>
<protein>
    <submittedName>
        <fullName evidence="2">Uncharacterized protein</fullName>
    </submittedName>
</protein>
<evidence type="ECO:0000313" key="3">
    <source>
        <dbReference type="Proteomes" id="UP001324427"/>
    </source>
</evidence>
<name>A0AAV9JY45_9PEZI</name>
<reference evidence="2 3" key="1">
    <citation type="submission" date="2021-11" db="EMBL/GenBank/DDBJ databases">
        <title>Black yeast isolated from Biological Soil Crust.</title>
        <authorList>
            <person name="Kurbessoian T."/>
        </authorList>
    </citation>
    <scope>NUCLEOTIDE SEQUENCE [LARGE SCALE GENOMIC DNA]</scope>
    <source>
        <strain evidence="2 3">CCFEE 5522</strain>
    </source>
</reference>
<keyword evidence="3" id="KW-1185">Reference proteome</keyword>
<proteinExistence type="predicted"/>
<dbReference type="Proteomes" id="UP001324427">
    <property type="component" value="Unassembled WGS sequence"/>
</dbReference>
<feature type="region of interest" description="Disordered" evidence="1">
    <location>
        <begin position="463"/>
        <end position="520"/>
    </location>
</feature>
<feature type="compositionally biased region" description="Basic and acidic residues" evidence="1">
    <location>
        <begin position="361"/>
        <end position="383"/>
    </location>
</feature>
<feature type="compositionally biased region" description="Basic and acidic residues" evidence="1">
    <location>
        <begin position="1"/>
        <end position="12"/>
    </location>
</feature>
<accession>A0AAV9JY45</accession>
<feature type="compositionally biased region" description="Polar residues" evidence="1">
    <location>
        <begin position="89"/>
        <end position="109"/>
    </location>
</feature>
<feature type="region of interest" description="Disordered" evidence="1">
    <location>
        <begin position="87"/>
        <end position="111"/>
    </location>
</feature>
<dbReference type="AlphaFoldDB" id="A0AAV9JY45"/>
<gene>
    <name evidence="2" type="ORF">LTR36_003246</name>
</gene>
<sequence>MDEYQETLRKAAGEGSAYVHIPSPATPHDEESSGVTSPDGSGTTTGTARPLLRLTHPSNDATAEDTQGSQMACPIPMRTTTFAADCKTPETNDATGTSLPMPPTSTASKSRPILARNPTSQTLSKSWSSLKRTFSGGVGGSSDANLCKIPPSGLVSRDTSTPASPVSLFAHSRTNSIGDIFNFGRSRTSSGPSSPQLTVPNSPQLRSMLKPNEVPDLQSVNRALEQVKAIPGEEQGKVVFIDQLTRLAAELTGISDDAKSKLTQAMKARSDGRYEVCRGLCLEIVHSSYSEVPTKVYALNILSTQATPIQAVKYTEEASKLCKQHLKDSPEYEKILSVIAMLRESAVNKLAKHKDHIVAPQDRKKTNRKEDRGGDCSGKRGDGSEPDQQGGQMQIEDWPARGRSRNTSHDDRGLEMPLRHRDHDLTLQLPRPAISTGATTPRTEKILDWTTGVSSHADGLRVASKIGSQRDGEEESSVGSIPADGEFSLPMEGECGGLKGESGGGSTAAYVGKGKARAKD</sequence>
<feature type="region of interest" description="Disordered" evidence="1">
    <location>
        <begin position="1"/>
        <end position="74"/>
    </location>
</feature>
<feature type="region of interest" description="Disordered" evidence="1">
    <location>
        <begin position="350"/>
        <end position="427"/>
    </location>
</feature>
<feature type="compositionally biased region" description="Low complexity" evidence="1">
    <location>
        <begin position="33"/>
        <end position="47"/>
    </location>
</feature>
<feature type="compositionally biased region" description="Gly residues" evidence="1">
    <location>
        <begin position="494"/>
        <end position="506"/>
    </location>
</feature>
<feature type="compositionally biased region" description="Polar residues" evidence="1">
    <location>
        <begin position="56"/>
        <end position="70"/>
    </location>
</feature>
<comment type="caution">
    <text evidence="2">The sequence shown here is derived from an EMBL/GenBank/DDBJ whole genome shotgun (WGS) entry which is preliminary data.</text>
</comment>
<evidence type="ECO:0000256" key="1">
    <source>
        <dbReference type="SAM" id="MobiDB-lite"/>
    </source>
</evidence>
<organism evidence="2 3">
    <name type="scientific">Oleoguttula mirabilis</name>
    <dbReference type="NCBI Taxonomy" id="1507867"/>
    <lineage>
        <taxon>Eukaryota</taxon>
        <taxon>Fungi</taxon>
        <taxon>Dikarya</taxon>
        <taxon>Ascomycota</taxon>
        <taxon>Pezizomycotina</taxon>
        <taxon>Dothideomycetes</taxon>
        <taxon>Dothideomycetidae</taxon>
        <taxon>Mycosphaerellales</taxon>
        <taxon>Teratosphaeriaceae</taxon>
        <taxon>Oleoguttula</taxon>
    </lineage>
</organism>
<feature type="compositionally biased region" description="Basic and acidic residues" evidence="1">
    <location>
        <begin position="407"/>
        <end position="425"/>
    </location>
</feature>
<dbReference type="EMBL" id="JAVFHQ010000002">
    <property type="protein sequence ID" value="KAK4550279.1"/>
    <property type="molecule type" value="Genomic_DNA"/>
</dbReference>